<protein>
    <submittedName>
        <fullName evidence="1">Uncharacterized protein</fullName>
    </submittedName>
</protein>
<name>A0A2G5U005_9PELO</name>
<evidence type="ECO:0000313" key="1">
    <source>
        <dbReference type="EMBL" id="PIC32828.1"/>
    </source>
</evidence>
<organism evidence="1 2">
    <name type="scientific">Caenorhabditis nigoni</name>
    <dbReference type="NCBI Taxonomy" id="1611254"/>
    <lineage>
        <taxon>Eukaryota</taxon>
        <taxon>Metazoa</taxon>
        <taxon>Ecdysozoa</taxon>
        <taxon>Nematoda</taxon>
        <taxon>Chromadorea</taxon>
        <taxon>Rhabditida</taxon>
        <taxon>Rhabditina</taxon>
        <taxon>Rhabditomorpha</taxon>
        <taxon>Rhabditoidea</taxon>
        <taxon>Rhabditidae</taxon>
        <taxon>Peloderinae</taxon>
        <taxon>Caenorhabditis</taxon>
    </lineage>
</organism>
<accession>A0A2G5U005</accession>
<keyword evidence="2" id="KW-1185">Reference proteome</keyword>
<dbReference type="STRING" id="1611254.A0A2G5U005"/>
<sequence>MKTTLLVASEEVDKYHKDHNLAYSWDNVERVGGPPAINVETYHHHEEAPPVKASAYDVPPLNPHYVPSYATQSHQQHEQHSQPPIIIIIITITINNHLH</sequence>
<gene>
    <name evidence="1" type="primary">Cnig_chr_IV.g13022</name>
    <name evidence="1" type="ORF">B9Z55_013022</name>
</gene>
<comment type="caution">
    <text evidence="1">The sequence shown here is derived from an EMBL/GenBank/DDBJ whole genome shotgun (WGS) entry which is preliminary data.</text>
</comment>
<dbReference type="AlphaFoldDB" id="A0A2G5U005"/>
<dbReference type="Proteomes" id="UP000230233">
    <property type="component" value="Chromosome IV"/>
</dbReference>
<proteinExistence type="predicted"/>
<reference evidence="2" key="1">
    <citation type="submission" date="2017-10" db="EMBL/GenBank/DDBJ databases">
        <title>Rapid genome shrinkage in a self-fertile nematode reveals novel sperm competition proteins.</title>
        <authorList>
            <person name="Yin D."/>
            <person name="Schwarz E.M."/>
            <person name="Thomas C.G."/>
            <person name="Felde R.L."/>
            <person name="Korf I.F."/>
            <person name="Cutter A.D."/>
            <person name="Schartner C.M."/>
            <person name="Ralston E.J."/>
            <person name="Meyer B.J."/>
            <person name="Haag E.S."/>
        </authorList>
    </citation>
    <scope>NUCLEOTIDE SEQUENCE [LARGE SCALE GENOMIC DNA]</scope>
    <source>
        <strain evidence="2">JU1422</strain>
    </source>
</reference>
<dbReference type="EMBL" id="PDUG01000004">
    <property type="protein sequence ID" value="PIC32828.1"/>
    <property type="molecule type" value="Genomic_DNA"/>
</dbReference>
<evidence type="ECO:0000313" key="2">
    <source>
        <dbReference type="Proteomes" id="UP000230233"/>
    </source>
</evidence>